<feature type="transmembrane region" description="Helical" evidence="5">
    <location>
        <begin position="194"/>
        <end position="214"/>
    </location>
</feature>
<accession>A0ABT0AEZ6</accession>
<comment type="subcellular location">
    <subcellularLocation>
        <location evidence="1">Membrane</location>
        <topology evidence="1">Multi-pass membrane protein</topology>
    </subcellularLocation>
</comment>
<reference evidence="7" key="1">
    <citation type="submission" date="2022-03" db="EMBL/GenBank/DDBJ databases">
        <title>Identification of a novel bacterium isolated from mangrove sediments.</title>
        <authorList>
            <person name="Pan X."/>
        </authorList>
    </citation>
    <scope>NUCLEOTIDE SEQUENCE</scope>
    <source>
        <strain evidence="7">B2637</strain>
    </source>
</reference>
<name>A0ABT0AEZ6_9SPHN</name>
<sequence length="372" mass="39016">MVKLITSHVQNELRELTRPGPRMADEIACVLSVMLAIVLAQLADARMVNWAAVSALVLLKSDTLETLLRGAMRMVGTLAGGALALMLAPLALHSLVVAVLSAGLVGGMGLYGMLTGRRAYAWFLFGLTFEIVLLDKLANPDLATFELAFTRVIEVGAGTLACVVVSLGAALISGKDWLANRKARPERMRWNATAARHAAQTGIALAALPLLYHFVKVPELTQAAITIMAVMIVPVAGLGQSGLVPVSRRLLHRAIGCVAAGLLAIGLLVLAHGNVAVIIAGTCFGLFLGRHLETGGKATQYVGLQFSIALLTALVPDSYSQIEAGVAMERLLGIAVGMAMLEPALLSWHFIAKRLHSASAEKAKATTPAAAA</sequence>
<gene>
    <name evidence="7" type="ORF">MTR65_13700</name>
</gene>
<keyword evidence="2 5" id="KW-0812">Transmembrane</keyword>
<feature type="domain" description="Integral membrane bound transporter" evidence="6">
    <location>
        <begin position="35"/>
        <end position="164"/>
    </location>
</feature>
<feature type="transmembrane region" description="Helical" evidence="5">
    <location>
        <begin position="82"/>
        <end position="107"/>
    </location>
</feature>
<feature type="transmembrane region" description="Helical" evidence="5">
    <location>
        <begin position="23"/>
        <end position="43"/>
    </location>
</feature>
<feature type="domain" description="Integral membrane bound transporter" evidence="6">
    <location>
        <begin position="210"/>
        <end position="339"/>
    </location>
</feature>
<protein>
    <submittedName>
        <fullName evidence="7">FUSC family protein</fullName>
    </submittedName>
</protein>
<keyword evidence="4 5" id="KW-0472">Membrane</keyword>
<dbReference type="RefSeq" id="WP_226638414.1">
    <property type="nucleotide sequence ID" value="NZ_JALHAT010000026.1"/>
</dbReference>
<evidence type="ECO:0000256" key="5">
    <source>
        <dbReference type="SAM" id="Phobius"/>
    </source>
</evidence>
<comment type="caution">
    <text evidence="7">The sequence shown here is derived from an EMBL/GenBank/DDBJ whole genome shotgun (WGS) entry which is preliminary data.</text>
</comment>
<dbReference type="Pfam" id="PF13515">
    <property type="entry name" value="FUSC_2"/>
    <property type="match status" value="2"/>
</dbReference>
<evidence type="ECO:0000313" key="7">
    <source>
        <dbReference type="EMBL" id="MCJ1961745.1"/>
    </source>
</evidence>
<keyword evidence="8" id="KW-1185">Reference proteome</keyword>
<evidence type="ECO:0000259" key="6">
    <source>
        <dbReference type="Pfam" id="PF13515"/>
    </source>
</evidence>
<evidence type="ECO:0000256" key="4">
    <source>
        <dbReference type="ARBA" id="ARBA00023136"/>
    </source>
</evidence>
<proteinExistence type="predicted"/>
<dbReference type="InterPro" id="IPR049453">
    <property type="entry name" value="Memb_transporter_dom"/>
</dbReference>
<evidence type="ECO:0000313" key="8">
    <source>
        <dbReference type="Proteomes" id="UP001162802"/>
    </source>
</evidence>
<feature type="transmembrane region" description="Helical" evidence="5">
    <location>
        <begin position="119"/>
        <end position="135"/>
    </location>
</feature>
<evidence type="ECO:0000256" key="1">
    <source>
        <dbReference type="ARBA" id="ARBA00004141"/>
    </source>
</evidence>
<keyword evidence="3 5" id="KW-1133">Transmembrane helix</keyword>
<feature type="transmembrane region" description="Helical" evidence="5">
    <location>
        <begin position="220"/>
        <end position="238"/>
    </location>
</feature>
<feature type="transmembrane region" description="Helical" evidence="5">
    <location>
        <begin position="250"/>
        <end position="269"/>
    </location>
</feature>
<evidence type="ECO:0000256" key="3">
    <source>
        <dbReference type="ARBA" id="ARBA00022989"/>
    </source>
</evidence>
<organism evidence="7 8">
    <name type="scientific">Novosphingobium mangrovi</name>
    <name type="common">ex Hu et al. 2023</name>
    <dbReference type="NCBI Taxonomy" id="2930094"/>
    <lineage>
        <taxon>Bacteria</taxon>
        <taxon>Pseudomonadati</taxon>
        <taxon>Pseudomonadota</taxon>
        <taxon>Alphaproteobacteria</taxon>
        <taxon>Sphingomonadales</taxon>
        <taxon>Sphingomonadaceae</taxon>
        <taxon>Novosphingobium</taxon>
    </lineage>
</organism>
<dbReference type="Proteomes" id="UP001162802">
    <property type="component" value="Unassembled WGS sequence"/>
</dbReference>
<feature type="transmembrane region" description="Helical" evidence="5">
    <location>
        <begin position="155"/>
        <end position="173"/>
    </location>
</feature>
<evidence type="ECO:0000256" key="2">
    <source>
        <dbReference type="ARBA" id="ARBA00022692"/>
    </source>
</evidence>
<dbReference type="EMBL" id="JALHAT010000026">
    <property type="protein sequence ID" value="MCJ1961745.1"/>
    <property type="molecule type" value="Genomic_DNA"/>
</dbReference>